<keyword evidence="3" id="KW-1185">Reference proteome</keyword>
<reference evidence="2 3" key="1">
    <citation type="submission" date="2023-11" db="EMBL/GenBank/DDBJ databases">
        <title>Halocaridina rubra genome assembly.</title>
        <authorList>
            <person name="Smith C."/>
        </authorList>
    </citation>
    <scope>NUCLEOTIDE SEQUENCE [LARGE SCALE GENOMIC DNA]</scope>
    <source>
        <strain evidence="2">EP-1</strain>
        <tissue evidence="2">Whole</tissue>
    </source>
</reference>
<organism evidence="2 3">
    <name type="scientific">Halocaridina rubra</name>
    <name type="common">Hawaiian red shrimp</name>
    <dbReference type="NCBI Taxonomy" id="373956"/>
    <lineage>
        <taxon>Eukaryota</taxon>
        <taxon>Metazoa</taxon>
        <taxon>Ecdysozoa</taxon>
        <taxon>Arthropoda</taxon>
        <taxon>Crustacea</taxon>
        <taxon>Multicrustacea</taxon>
        <taxon>Malacostraca</taxon>
        <taxon>Eumalacostraca</taxon>
        <taxon>Eucarida</taxon>
        <taxon>Decapoda</taxon>
        <taxon>Pleocyemata</taxon>
        <taxon>Caridea</taxon>
        <taxon>Atyoidea</taxon>
        <taxon>Atyidae</taxon>
        <taxon>Halocaridina</taxon>
    </lineage>
</organism>
<name>A0AAN8WRY2_HALRR</name>
<dbReference type="AlphaFoldDB" id="A0AAN8WRY2"/>
<evidence type="ECO:0000313" key="2">
    <source>
        <dbReference type="EMBL" id="KAK7067233.1"/>
    </source>
</evidence>
<proteinExistence type="predicted"/>
<comment type="caution">
    <text evidence="2">The sequence shown here is derived from an EMBL/GenBank/DDBJ whole genome shotgun (WGS) entry which is preliminary data.</text>
</comment>
<dbReference type="Proteomes" id="UP001381693">
    <property type="component" value="Unassembled WGS sequence"/>
</dbReference>
<dbReference type="EMBL" id="JAXCGZ010018896">
    <property type="protein sequence ID" value="KAK7067233.1"/>
    <property type="molecule type" value="Genomic_DNA"/>
</dbReference>
<feature type="region of interest" description="Disordered" evidence="1">
    <location>
        <begin position="144"/>
        <end position="172"/>
    </location>
</feature>
<feature type="compositionally biased region" description="Polar residues" evidence="1">
    <location>
        <begin position="152"/>
        <end position="161"/>
    </location>
</feature>
<evidence type="ECO:0000256" key="1">
    <source>
        <dbReference type="SAM" id="MobiDB-lite"/>
    </source>
</evidence>
<protein>
    <submittedName>
        <fullName evidence="2">Uncharacterized protein</fullName>
    </submittedName>
</protein>
<feature type="region of interest" description="Disordered" evidence="1">
    <location>
        <begin position="1"/>
        <end position="23"/>
    </location>
</feature>
<accession>A0AAN8WRY2</accession>
<evidence type="ECO:0000313" key="3">
    <source>
        <dbReference type="Proteomes" id="UP001381693"/>
    </source>
</evidence>
<gene>
    <name evidence="2" type="ORF">SK128_012568</name>
</gene>
<sequence length="310" mass="34660">MSSFQQNASLHRQKNGTVPGNRGLISGKRFLESEIREGSVRMYNIIMNLAIINMNTQLKKAVVFAILISMTSAMPLNNEQESNPTDPITILLETRSQMADTEPLSTGILSFFQAHKTESQVPSIGAGHGEPKYLLQSAVMEPPSTRRVDSFPAQQPKTQLPASKADHEKPKHLQEKTPLPLDLNHLQNPAPRHSGILPGPLNASGKATIINGTEVSIGYMQEAFVYCFAETEEIQDLHLYRTVWKDPQGCPVREWESDLGVFTLGQWSYLPQSYLVFHDFKDIYAGGYECQLYHEQEFISSSTISVNLRA</sequence>
<feature type="compositionally biased region" description="Polar residues" evidence="1">
    <location>
        <begin position="1"/>
        <end position="18"/>
    </location>
</feature>